<dbReference type="EMBL" id="JACXAE010000029">
    <property type="protein sequence ID" value="MBD2771872.1"/>
    <property type="molecule type" value="Genomic_DNA"/>
</dbReference>
<reference evidence="10" key="1">
    <citation type="submission" date="2020-09" db="EMBL/GenBank/DDBJ databases">
        <title>Iningainema tapete sp. nov. (Scytonemataceae, Cyanobacteria) from greenhouses in central Florida (USA) produces two types of nodularin with biosynthetic potential for microcystin-LR and anabaenopeptins.</title>
        <authorList>
            <person name="Berthold D.E."/>
            <person name="Lefler F.W."/>
            <person name="Huang I.-S."/>
            <person name="Abdulla H."/>
            <person name="Zimba P.V."/>
            <person name="Laughinghouse H.D. IV."/>
        </authorList>
    </citation>
    <scope>NUCLEOTIDE SEQUENCE</scope>
    <source>
        <strain evidence="10">BLCCT55</strain>
    </source>
</reference>
<dbReference type="PANTHER" id="PTHR12726">
    <property type="entry name" value="CERAMIDE GLUCOSYLTRANSFERASE"/>
    <property type="match status" value="1"/>
</dbReference>
<dbReference type="AlphaFoldDB" id="A0A8J7BWI4"/>
<keyword evidence="8 9" id="KW-0472">Membrane</keyword>
<evidence type="ECO:0000256" key="9">
    <source>
        <dbReference type="SAM" id="Phobius"/>
    </source>
</evidence>
<organism evidence="10 11">
    <name type="scientific">Iningainema tapete BLCC-T55</name>
    <dbReference type="NCBI Taxonomy" id="2748662"/>
    <lineage>
        <taxon>Bacteria</taxon>
        <taxon>Bacillati</taxon>
        <taxon>Cyanobacteriota</taxon>
        <taxon>Cyanophyceae</taxon>
        <taxon>Nostocales</taxon>
        <taxon>Scytonemataceae</taxon>
        <taxon>Iningainema tapete</taxon>
    </lineage>
</organism>
<evidence type="ECO:0000256" key="3">
    <source>
        <dbReference type="ARBA" id="ARBA00004991"/>
    </source>
</evidence>
<keyword evidence="6 9" id="KW-0812">Transmembrane</keyword>
<feature type="transmembrane region" description="Helical" evidence="9">
    <location>
        <begin position="347"/>
        <end position="364"/>
    </location>
</feature>
<gene>
    <name evidence="10" type="ORF">ICL16_07135</name>
</gene>
<feature type="transmembrane region" description="Helical" evidence="9">
    <location>
        <begin position="282"/>
        <end position="301"/>
    </location>
</feature>
<dbReference type="Pfam" id="PF13506">
    <property type="entry name" value="Glyco_transf_21"/>
    <property type="match status" value="1"/>
</dbReference>
<dbReference type="GO" id="GO:0006679">
    <property type="term" value="P:glucosylceramide biosynthetic process"/>
    <property type="evidence" value="ECO:0007669"/>
    <property type="project" value="TreeGrafter"/>
</dbReference>
<evidence type="ECO:0000256" key="4">
    <source>
        <dbReference type="ARBA" id="ARBA00022676"/>
    </source>
</evidence>
<evidence type="ECO:0000313" key="11">
    <source>
        <dbReference type="Proteomes" id="UP000629098"/>
    </source>
</evidence>
<protein>
    <submittedName>
        <fullName evidence="10">Glycosyltransferase</fullName>
    </submittedName>
</protein>
<name>A0A8J7BWI4_9CYAN</name>
<proteinExistence type="predicted"/>
<dbReference type="SUPFAM" id="SSF53448">
    <property type="entry name" value="Nucleotide-diphospho-sugar transferases"/>
    <property type="match status" value="1"/>
</dbReference>
<dbReference type="GO" id="GO:0008120">
    <property type="term" value="F:ceramide glucosyltransferase activity"/>
    <property type="evidence" value="ECO:0007669"/>
    <property type="project" value="TreeGrafter"/>
</dbReference>
<accession>A0A8J7BWI4</accession>
<dbReference type="PANTHER" id="PTHR12726:SF0">
    <property type="entry name" value="CERAMIDE GLUCOSYLTRANSFERASE"/>
    <property type="match status" value="1"/>
</dbReference>
<keyword evidence="5" id="KW-0808">Transferase</keyword>
<evidence type="ECO:0000256" key="7">
    <source>
        <dbReference type="ARBA" id="ARBA00022989"/>
    </source>
</evidence>
<dbReference type="InterPro" id="IPR029044">
    <property type="entry name" value="Nucleotide-diphossugar_trans"/>
</dbReference>
<evidence type="ECO:0000313" key="10">
    <source>
        <dbReference type="EMBL" id="MBD2771872.1"/>
    </source>
</evidence>
<comment type="subcellular location">
    <subcellularLocation>
        <location evidence="1">Membrane</location>
        <topology evidence="1">Multi-pass membrane protein</topology>
    </subcellularLocation>
</comment>
<dbReference type="CDD" id="cd02520">
    <property type="entry name" value="Glucosylceramide_synthase"/>
    <property type="match status" value="1"/>
</dbReference>
<feature type="transmembrane region" description="Helical" evidence="9">
    <location>
        <begin position="308"/>
        <end position="327"/>
    </location>
</feature>
<keyword evidence="11" id="KW-1185">Reference proteome</keyword>
<comment type="caution">
    <text evidence="10">The sequence shown here is derived from an EMBL/GenBank/DDBJ whole genome shotgun (WGS) entry which is preliminary data.</text>
</comment>
<sequence>MMIALQLVLLVLIAGAVAYYTWCAMSTVQFFFNHKQELNTCSEPVSVLIPVAGVDEDAQKNWESFFAQDYENYEVLFGVMNPKDPAIPILEEVVAKYSDRARLIYGLEVLGLNYQISNLIHLIDAAKYEIIIFTDSDMYVQPHYLQTVTAPLADRAVGLVTCGYLGHEPKYLVTALASLGRCIDNLPSILLARKLNGGKLDFAIGATMATRKSILAQAGGLKTIVNWIGSDYLIGNMVAKAGYRVELSPYVLETDGGNESFQQLFRRELRWARTIRWNQGPLYYGNIFTYGTVYCILLLLISGFHPWAVILCFFTIAVRTVQALTAIYGMNCPKLVRWLWTLPLRDILSFVTFVGGAFGNSIYWRGRRLSIGVGGVLTE</sequence>
<dbReference type="InterPro" id="IPR025993">
    <property type="entry name" value="Ceramide_glucosylTrfase"/>
</dbReference>
<dbReference type="Proteomes" id="UP000629098">
    <property type="component" value="Unassembled WGS sequence"/>
</dbReference>
<comment type="pathway">
    <text evidence="3">Sphingolipid metabolism.</text>
</comment>
<evidence type="ECO:0000256" key="2">
    <source>
        <dbReference type="ARBA" id="ARBA00004760"/>
    </source>
</evidence>
<evidence type="ECO:0000256" key="5">
    <source>
        <dbReference type="ARBA" id="ARBA00022679"/>
    </source>
</evidence>
<evidence type="ECO:0000256" key="8">
    <source>
        <dbReference type="ARBA" id="ARBA00023136"/>
    </source>
</evidence>
<keyword evidence="7 9" id="KW-1133">Transmembrane helix</keyword>
<dbReference type="Gene3D" id="3.90.550.10">
    <property type="entry name" value="Spore Coat Polysaccharide Biosynthesis Protein SpsA, Chain A"/>
    <property type="match status" value="1"/>
</dbReference>
<keyword evidence="4" id="KW-0328">Glycosyltransferase</keyword>
<dbReference type="GO" id="GO:0016020">
    <property type="term" value="C:membrane"/>
    <property type="evidence" value="ECO:0007669"/>
    <property type="project" value="UniProtKB-SubCell"/>
</dbReference>
<evidence type="ECO:0000256" key="6">
    <source>
        <dbReference type="ARBA" id="ARBA00022692"/>
    </source>
</evidence>
<evidence type="ECO:0000256" key="1">
    <source>
        <dbReference type="ARBA" id="ARBA00004141"/>
    </source>
</evidence>
<comment type="pathway">
    <text evidence="2">Lipid metabolism; sphingolipid metabolism.</text>
</comment>